<dbReference type="InterPro" id="IPR050789">
    <property type="entry name" value="Diverse_Enzym_Activities"/>
</dbReference>
<dbReference type="PANTHER" id="PTHR43283:SF3">
    <property type="entry name" value="BETA-LACTAMASE FAMILY PROTEIN (AFU_ORTHOLOGUE AFUA_5G07500)"/>
    <property type="match status" value="1"/>
</dbReference>
<name>A0A499SWW1_9ZZZZ</name>
<dbReference type="InterPro" id="IPR012338">
    <property type="entry name" value="Beta-lactam/transpept-like"/>
</dbReference>
<dbReference type="AlphaFoldDB" id="A0A499SWW1"/>
<dbReference type="Gene3D" id="3.40.710.10">
    <property type="entry name" value="DD-peptidase/beta-lactamase superfamily"/>
    <property type="match status" value="1"/>
</dbReference>
<dbReference type="Pfam" id="PF00144">
    <property type="entry name" value="Beta-lactamase"/>
    <property type="match status" value="1"/>
</dbReference>
<proteinExistence type="evidence at transcript level"/>
<organism evidence="2">
    <name type="scientific">uncultured microorganism</name>
    <dbReference type="NCBI Taxonomy" id="358574"/>
    <lineage>
        <taxon>unclassified sequences</taxon>
        <taxon>environmental samples</taxon>
    </lineage>
</organism>
<evidence type="ECO:0000313" key="2">
    <source>
        <dbReference type="EMBL" id="AZK36008.1"/>
    </source>
</evidence>
<dbReference type="GO" id="GO:0030600">
    <property type="term" value="F:feruloyl esterase activity"/>
    <property type="evidence" value="ECO:0007669"/>
    <property type="project" value="UniProtKB-EC"/>
</dbReference>
<reference evidence="2" key="1">
    <citation type="submission" date="2018-12" db="EMBL/GenBank/DDBJ databases">
        <authorList>
            <person name="Fang N."/>
        </authorList>
    </citation>
    <scope>NUCLEOTIDE SEQUENCE</scope>
</reference>
<dbReference type="EMBL" id="MK266242">
    <property type="protein sequence ID" value="AZK36008.1"/>
    <property type="molecule type" value="mRNA"/>
</dbReference>
<sequence length="338" mass="37219">MTMDTIFRIASMTKAVTSVAAMQLVEQGKLQLDQPVASVIPAFGELQVLVGFYGDNPALRPPASQATIRHLLTHTSGLGYEIWNADLGRYQKVTNTPGIVSGQKAAFRNPLVADPGSTWNYGINTDWLGRVVEEVGGQTLGVYMRRNIFDPLGMKDTGFSETEEQKKRLVTVHARQADGSLAPIDFSWPAGREFENGGHGLVSTARDYLAFVRMLLNEGTYSGARVLRADTVAQMRQNHIGDLLVTMMKSANPAMSNDAEFFPGMKKKHGLGFVINTEQWPGMRAVGSCCWAGLFNSFYWFDPTKRIAAAIFMQILPFADPKAMEVYTAFEKAVYASV</sequence>
<accession>A0A499SWW1</accession>
<dbReference type="EC" id="3.1.1.73" evidence="2"/>
<dbReference type="PANTHER" id="PTHR43283">
    <property type="entry name" value="BETA-LACTAMASE-RELATED"/>
    <property type="match status" value="1"/>
</dbReference>
<evidence type="ECO:0000259" key="1">
    <source>
        <dbReference type="Pfam" id="PF00144"/>
    </source>
</evidence>
<dbReference type="SUPFAM" id="SSF56601">
    <property type="entry name" value="beta-lactamase/transpeptidase-like"/>
    <property type="match status" value="1"/>
</dbReference>
<dbReference type="SMR" id="A0A499SWW1"/>
<dbReference type="InterPro" id="IPR001466">
    <property type="entry name" value="Beta-lactam-related"/>
</dbReference>
<protein>
    <submittedName>
        <fullName evidence="2">Feruloyl esterase</fullName>
        <ecNumber evidence="2">3.1.1.73</ecNumber>
    </submittedName>
</protein>
<feature type="domain" description="Beta-lactamase-related" evidence="1">
    <location>
        <begin position="1"/>
        <end position="321"/>
    </location>
</feature>
<keyword evidence="2" id="KW-0378">Hydrolase</keyword>